<proteinExistence type="inferred from homology"/>
<protein>
    <submittedName>
        <fullName evidence="4">SDR family oxidoreductase</fullName>
    </submittedName>
</protein>
<comment type="similarity">
    <text evidence="1 3">Belongs to the short-chain dehydrogenases/reductases (SDR) family.</text>
</comment>
<dbReference type="PRINTS" id="PR00081">
    <property type="entry name" value="GDHRDH"/>
</dbReference>
<evidence type="ECO:0000313" key="5">
    <source>
        <dbReference type="Proteomes" id="UP000266301"/>
    </source>
</evidence>
<dbReference type="CDD" id="cd05233">
    <property type="entry name" value="SDR_c"/>
    <property type="match status" value="1"/>
</dbReference>
<dbReference type="Pfam" id="PF00106">
    <property type="entry name" value="adh_short"/>
    <property type="match status" value="1"/>
</dbReference>
<dbReference type="GO" id="GO:0016020">
    <property type="term" value="C:membrane"/>
    <property type="evidence" value="ECO:0007669"/>
    <property type="project" value="TreeGrafter"/>
</dbReference>
<dbReference type="GO" id="GO:0016491">
    <property type="term" value="F:oxidoreductase activity"/>
    <property type="evidence" value="ECO:0007669"/>
    <property type="project" value="UniProtKB-KW"/>
</dbReference>
<dbReference type="SUPFAM" id="SSF51735">
    <property type="entry name" value="NAD(P)-binding Rossmann-fold domains"/>
    <property type="match status" value="1"/>
</dbReference>
<dbReference type="EMBL" id="CP032416">
    <property type="protein sequence ID" value="AYD40114.1"/>
    <property type="molecule type" value="Genomic_DNA"/>
</dbReference>
<evidence type="ECO:0000256" key="2">
    <source>
        <dbReference type="ARBA" id="ARBA00023002"/>
    </source>
</evidence>
<dbReference type="PANTHER" id="PTHR44196">
    <property type="entry name" value="DEHYDROGENASE/REDUCTASE SDR FAMILY MEMBER 7B"/>
    <property type="match status" value="1"/>
</dbReference>
<keyword evidence="2" id="KW-0560">Oxidoreductase</keyword>
<dbReference type="PRINTS" id="PR00080">
    <property type="entry name" value="SDRFAMILY"/>
</dbReference>
<name>A0A386H381_9CLOT</name>
<dbReference type="Proteomes" id="UP000266301">
    <property type="component" value="Chromosome"/>
</dbReference>
<sequence>MNKFETVLITGASSGIGCELAKIFAQNGYNLILIARNIIKLNELACELMDKYNIKVYVLQQDLLENNAAEKVYESVTKIGKNVDILINNAGIGYVGSFHKKSLKSDKEILRLNIVTLTELTKLFSKDMVKLKKGKILNVASTGSFSPGPFTAVYYATKAYVLSFSMAISEELKPYNVMVSVLCPGATRTNFSKRAGKRDNKIGMSPDKVARIAYFGLLKNKRIIIPGIINKILTKIPGNLVYKVVGIYQKKLMN</sequence>
<dbReference type="InterPro" id="IPR036291">
    <property type="entry name" value="NAD(P)-bd_dom_sf"/>
</dbReference>
<dbReference type="PIRSF" id="PIRSF000126">
    <property type="entry name" value="11-beta-HSD1"/>
    <property type="match status" value="1"/>
</dbReference>
<keyword evidence="5" id="KW-1185">Reference proteome</keyword>
<evidence type="ECO:0000256" key="1">
    <source>
        <dbReference type="ARBA" id="ARBA00006484"/>
    </source>
</evidence>
<reference evidence="4 5" key="1">
    <citation type="journal article" date="2019" name="Int. J. Syst. Evol. Microbiol.">
        <title>Clostridium fermenticellae sp. nov., isolated from the mud in a fermentation cellar for the production of the Chinese liquor, baijiu.</title>
        <authorList>
            <person name="Xu P.X."/>
            <person name="Chai L.J."/>
            <person name="Qiu T."/>
            <person name="Zhang X.J."/>
            <person name="Lu Z.M."/>
            <person name="Xiao C."/>
            <person name="Wang S.T."/>
            <person name="Shen C.H."/>
            <person name="Shi J.S."/>
            <person name="Xu Z.H."/>
        </authorList>
    </citation>
    <scope>NUCLEOTIDE SEQUENCE [LARGE SCALE GENOMIC DNA]</scope>
    <source>
        <strain evidence="4 5">JN500901</strain>
    </source>
</reference>
<accession>A0A386H381</accession>
<dbReference type="PROSITE" id="PS51257">
    <property type="entry name" value="PROKAR_LIPOPROTEIN"/>
    <property type="match status" value="1"/>
</dbReference>
<organism evidence="4 5">
    <name type="scientific">Clostridium fermenticellae</name>
    <dbReference type="NCBI Taxonomy" id="2068654"/>
    <lineage>
        <taxon>Bacteria</taxon>
        <taxon>Bacillati</taxon>
        <taxon>Bacillota</taxon>
        <taxon>Clostridia</taxon>
        <taxon>Eubacteriales</taxon>
        <taxon>Clostridiaceae</taxon>
        <taxon>Clostridium</taxon>
    </lineage>
</organism>
<dbReference type="OrthoDB" id="9808814at2"/>
<gene>
    <name evidence="4" type="ORF">D4Z93_06120</name>
</gene>
<evidence type="ECO:0000313" key="4">
    <source>
        <dbReference type="EMBL" id="AYD40114.1"/>
    </source>
</evidence>
<dbReference type="RefSeq" id="WP_119971338.1">
    <property type="nucleotide sequence ID" value="NZ_CP032416.1"/>
</dbReference>
<dbReference type="InterPro" id="IPR002347">
    <property type="entry name" value="SDR_fam"/>
</dbReference>
<evidence type="ECO:0000256" key="3">
    <source>
        <dbReference type="RuleBase" id="RU000363"/>
    </source>
</evidence>
<dbReference type="KEGG" id="cfer:D4Z93_06120"/>
<dbReference type="AlphaFoldDB" id="A0A386H381"/>
<dbReference type="PANTHER" id="PTHR44196:SF2">
    <property type="entry name" value="SHORT-CHAIN DEHYDROGENASE-RELATED"/>
    <property type="match status" value="1"/>
</dbReference>
<dbReference type="Gene3D" id="3.40.50.720">
    <property type="entry name" value="NAD(P)-binding Rossmann-like Domain"/>
    <property type="match status" value="1"/>
</dbReference>